<feature type="compositionally biased region" description="Basic and acidic residues" evidence="2">
    <location>
        <begin position="473"/>
        <end position="482"/>
    </location>
</feature>
<dbReference type="AlphaFoldDB" id="A0A1V6QJQ7"/>
<feature type="compositionally biased region" description="Pro residues" evidence="2">
    <location>
        <begin position="178"/>
        <end position="193"/>
    </location>
</feature>
<feature type="region of interest" description="Disordered" evidence="2">
    <location>
        <begin position="735"/>
        <end position="766"/>
    </location>
</feature>
<feature type="region of interest" description="Disordered" evidence="2">
    <location>
        <begin position="431"/>
        <end position="482"/>
    </location>
</feature>
<feature type="region of interest" description="Disordered" evidence="2">
    <location>
        <begin position="255"/>
        <end position="286"/>
    </location>
</feature>
<feature type="region of interest" description="Disordered" evidence="2">
    <location>
        <begin position="152"/>
        <end position="200"/>
    </location>
</feature>
<dbReference type="Pfam" id="PF24554">
    <property type="entry name" value="DUF7603"/>
    <property type="match status" value="1"/>
</dbReference>
<gene>
    <name evidence="4" type="ORF">PENANT_c002G10924</name>
</gene>
<dbReference type="GO" id="GO:0000146">
    <property type="term" value="F:microfilament motor activity"/>
    <property type="evidence" value="ECO:0007669"/>
    <property type="project" value="TreeGrafter"/>
</dbReference>
<dbReference type="Proteomes" id="UP000191672">
    <property type="component" value="Unassembled WGS sequence"/>
</dbReference>
<dbReference type="GO" id="GO:0032982">
    <property type="term" value="C:myosin filament"/>
    <property type="evidence" value="ECO:0007669"/>
    <property type="project" value="TreeGrafter"/>
</dbReference>
<comment type="caution">
    <text evidence="4">The sequence shown here is derived from an EMBL/GenBank/DDBJ whole genome shotgun (WGS) entry which is preliminary data.</text>
</comment>
<feature type="coiled-coil region" evidence="1">
    <location>
        <begin position="561"/>
        <end position="588"/>
    </location>
</feature>
<feature type="compositionally biased region" description="Polar residues" evidence="2">
    <location>
        <begin position="268"/>
        <end position="279"/>
    </location>
</feature>
<feature type="coiled-coil region" evidence="1">
    <location>
        <begin position="613"/>
        <end position="640"/>
    </location>
</feature>
<sequence length="845" mass="95013">MPLRFSNYWKANLVPLSIRYSRRAPPKPLHIDTAASRPGSAAFLRSVLEDDDDDDEDGADYFDDEYEHQFTNGIAIPLHSRLDSEPFIPVLKSPPPTRRATSMALHLPMNRPPLHIDVDPRSMSMSATDSRNPKTPGNKISSFFGWKAANNNNNIATSPGAESSSTEISDSGRSTMPSPMPPLANVPIKPPSPYDTKSNGYSLPVRTPSVGSGSLKENIFVSKMADLENELREISSELAGSIRREMDLEDLVERLQLEGPDSNRRTSDYFSDSGTSSVRYASDAGRSEDIEKIKRAAEQERAQLKVELSQKLQEERSKRTASESHVQILETQVQQLRRDRVDLSDMSSKTKELETALENTKRKLLEERQSKDNFEDLLTAMRVELEQLRNDRDELRDNNKLAEEIEALKIENASLAQLQGGRFASIAEEGGSPRNSAFGLSRSNSLARKPSGLARSGSLSRSNSLSNNGGKSPETRESLVDKVNDVEVQRDFLHRTLRSLLDRQAYQAREYEKRTRMLEMELARAQQSGQPRRLGYQREVYNLRDEVNHLRMRAEDAMDGKWQCEKNLAGLKMDLDRAEQETSSLRALLQEDTAASDESNFDQGEFAEVMATSSSLQSAYQQLQAERAAAEANVANSEELSSSLDRAESLANKVQYQLRNNTSLHARLAEAINKGDNDQKISVYRINVLQNRMKELEDDLLIAQQNSEDEMGKHEEEVRLLTESQNAQLTRMKNGGRNLVGLSPRPPNTPFDARSPRLNQTSSGEGVPLTDVVQAEVLERRVKDLEKLLRDADMEMEEVVGRMNRTQIDVAQLQTDREDALRQTRQLQTEIQAERDALNSLINAL</sequence>
<name>A0A1V6QJQ7_9EURO</name>
<keyword evidence="1" id="KW-0175">Coiled coil</keyword>
<dbReference type="STRING" id="416450.A0A1V6QJQ7"/>
<evidence type="ECO:0000256" key="1">
    <source>
        <dbReference type="SAM" id="Coils"/>
    </source>
</evidence>
<feature type="compositionally biased region" description="Basic and acidic residues" evidence="2">
    <location>
        <begin position="255"/>
        <end position="267"/>
    </location>
</feature>
<reference evidence="5" key="1">
    <citation type="journal article" date="2017" name="Nat. Microbiol.">
        <title>Global analysis of biosynthetic gene clusters reveals vast potential of secondary metabolite production in Penicillium species.</title>
        <authorList>
            <person name="Nielsen J.C."/>
            <person name="Grijseels S."/>
            <person name="Prigent S."/>
            <person name="Ji B."/>
            <person name="Dainat J."/>
            <person name="Nielsen K.F."/>
            <person name="Frisvad J.C."/>
            <person name="Workman M."/>
            <person name="Nielsen J."/>
        </authorList>
    </citation>
    <scope>NUCLEOTIDE SEQUENCE [LARGE SCALE GENOMIC DNA]</scope>
    <source>
        <strain evidence="5">IBT 31811</strain>
    </source>
</reference>
<organism evidence="4 5">
    <name type="scientific">Penicillium antarcticum</name>
    <dbReference type="NCBI Taxonomy" id="416450"/>
    <lineage>
        <taxon>Eukaryota</taxon>
        <taxon>Fungi</taxon>
        <taxon>Dikarya</taxon>
        <taxon>Ascomycota</taxon>
        <taxon>Pezizomycotina</taxon>
        <taxon>Eurotiomycetes</taxon>
        <taxon>Eurotiomycetidae</taxon>
        <taxon>Eurotiales</taxon>
        <taxon>Aspergillaceae</taxon>
        <taxon>Penicillium</taxon>
    </lineage>
</organism>
<dbReference type="InterPro" id="IPR056023">
    <property type="entry name" value="DUF7603"/>
</dbReference>
<feature type="coiled-coil region" evidence="1">
    <location>
        <begin position="287"/>
        <end position="418"/>
    </location>
</feature>
<feature type="coiled-coil region" evidence="1">
    <location>
        <begin position="686"/>
        <end position="724"/>
    </location>
</feature>
<feature type="compositionally biased region" description="Low complexity" evidence="2">
    <location>
        <begin position="451"/>
        <end position="470"/>
    </location>
</feature>
<evidence type="ECO:0000256" key="2">
    <source>
        <dbReference type="SAM" id="MobiDB-lite"/>
    </source>
</evidence>
<feature type="compositionally biased region" description="Polar residues" evidence="2">
    <location>
        <begin position="152"/>
        <end position="177"/>
    </location>
</feature>
<dbReference type="GO" id="GO:0016460">
    <property type="term" value="C:myosin II complex"/>
    <property type="evidence" value="ECO:0007669"/>
    <property type="project" value="TreeGrafter"/>
</dbReference>
<evidence type="ECO:0000313" key="4">
    <source>
        <dbReference type="EMBL" id="OQD89450.1"/>
    </source>
</evidence>
<keyword evidence="5" id="KW-1185">Reference proteome</keyword>
<dbReference type="PANTHER" id="PTHR45615:SF40">
    <property type="entry name" value="MYOSIN HEAVY CHAIN, NON-MUSCLE"/>
    <property type="match status" value="1"/>
</dbReference>
<dbReference type="EMBL" id="MDYN01000002">
    <property type="protein sequence ID" value="OQD89450.1"/>
    <property type="molecule type" value="Genomic_DNA"/>
</dbReference>
<evidence type="ECO:0000259" key="3">
    <source>
        <dbReference type="Pfam" id="PF24554"/>
    </source>
</evidence>
<dbReference type="GO" id="GO:0005737">
    <property type="term" value="C:cytoplasm"/>
    <property type="evidence" value="ECO:0007669"/>
    <property type="project" value="TreeGrafter"/>
</dbReference>
<feature type="domain" description="DUF7603" evidence="3">
    <location>
        <begin position="610"/>
        <end position="698"/>
    </location>
</feature>
<dbReference type="PANTHER" id="PTHR45615">
    <property type="entry name" value="MYOSIN HEAVY CHAIN, NON-MUSCLE"/>
    <property type="match status" value="1"/>
</dbReference>
<feature type="coiled-coil region" evidence="1">
    <location>
        <begin position="775"/>
        <end position="844"/>
    </location>
</feature>
<evidence type="ECO:0000313" key="5">
    <source>
        <dbReference type="Proteomes" id="UP000191672"/>
    </source>
</evidence>
<protein>
    <recommendedName>
        <fullName evidence="3">DUF7603 domain-containing protein</fullName>
    </recommendedName>
</protein>
<dbReference type="GO" id="GO:0051015">
    <property type="term" value="F:actin filament binding"/>
    <property type="evidence" value="ECO:0007669"/>
    <property type="project" value="TreeGrafter"/>
</dbReference>
<proteinExistence type="predicted"/>
<accession>A0A1V6QJQ7</accession>